<comment type="pathway">
    <text evidence="2 9">Pyrimidine metabolism; UMP biosynthesis via de novo pathway.</text>
</comment>
<dbReference type="Proteomes" id="UP000283369">
    <property type="component" value="Unassembled WGS sequence"/>
</dbReference>
<dbReference type="GO" id="GO:0004152">
    <property type="term" value="F:dihydroorotate dehydrogenase activity"/>
    <property type="evidence" value="ECO:0007669"/>
    <property type="project" value="UniProtKB-UniRule"/>
</dbReference>
<dbReference type="InterPro" id="IPR024920">
    <property type="entry name" value="Dihydroorotate_DH_1"/>
</dbReference>
<evidence type="ECO:0000259" key="10">
    <source>
        <dbReference type="Pfam" id="PF01180"/>
    </source>
</evidence>
<dbReference type="UniPathway" id="UPA00070"/>
<evidence type="ECO:0000256" key="2">
    <source>
        <dbReference type="ARBA" id="ARBA00004725"/>
    </source>
</evidence>
<dbReference type="InterPro" id="IPR050074">
    <property type="entry name" value="DHO_dehydrogenase"/>
</dbReference>
<feature type="binding site" evidence="9">
    <location>
        <begin position="265"/>
        <end position="266"/>
    </location>
    <ligand>
        <name>FMN</name>
        <dbReference type="ChEBI" id="CHEBI:58210"/>
    </ligand>
</feature>
<feature type="binding site" evidence="9">
    <location>
        <position position="217"/>
    </location>
    <ligand>
        <name>FMN</name>
        <dbReference type="ChEBI" id="CHEBI:58210"/>
    </ligand>
</feature>
<comment type="similarity">
    <text evidence="3 9">Belongs to the dihydroorotate dehydrogenase family. Type 1 subfamily.</text>
</comment>
<evidence type="ECO:0000256" key="8">
    <source>
        <dbReference type="ARBA" id="ARBA00023002"/>
    </source>
</evidence>
<evidence type="ECO:0000256" key="7">
    <source>
        <dbReference type="ARBA" id="ARBA00022975"/>
    </source>
</evidence>
<feature type="binding site" evidence="9">
    <location>
        <begin position="243"/>
        <end position="244"/>
    </location>
    <ligand>
        <name>FMN</name>
        <dbReference type="ChEBI" id="CHEBI:58210"/>
    </ligand>
</feature>
<comment type="catalytic activity">
    <reaction evidence="9">
        <text>(S)-dihydroorotate + A = orotate + AH2</text>
        <dbReference type="Rhea" id="RHEA:18073"/>
        <dbReference type="ChEBI" id="CHEBI:13193"/>
        <dbReference type="ChEBI" id="CHEBI:17499"/>
        <dbReference type="ChEBI" id="CHEBI:30839"/>
        <dbReference type="ChEBI" id="CHEBI:30864"/>
    </reaction>
</comment>
<dbReference type="Pfam" id="PF01180">
    <property type="entry name" value="DHO_dh"/>
    <property type="match status" value="1"/>
</dbReference>
<feature type="active site" description="Nucleophile" evidence="9">
    <location>
        <position position="130"/>
    </location>
</feature>
<dbReference type="NCBIfam" id="TIGR01037">
    <property type="entry name" value="pyrD_sub1_fam"/>
    <property type="match status" value="1"/>
</dbReference>
<feature type="binding site" evidence="9">
    <location>
        <position position="127"/>
    </location>
    <ligand>
        <name>FMN</name>
        <dbReference type="ChEBI" id="CHEBI:58210"/>
    </ligand>
</feature>
<keyword evidence="5 9" id="KW-0285">Flavoprotein</keyword>
<dbReference type="InterPro" id="IPR013785">
    <property type="entry name" value="Aldolase_TIM"/>
</dbReference>
<reference evidence="11 12" key="1">
    <citation type="submission" date="2018-08" db="EMBL/GenBank/DDBJ databases">
        <title>A genome reference for cultivated species of the human gut microbiota.</title>
        <authorList>
            <person name="Zou Y."/>
            <person name="Xue W."/>
            <person name="Luo G."/>
        </authorList>
    </citation>
    <scope>NUCLEOTIDE SEQUENCE [LARGE SCALE GENOMIC DNA]</scope>
    <source>
        <strain evidence="11 12">AF14-7</strain>
    </source>
</reference>
<evidence type="ECO:0000256" key="5">
    <source>
        <dbReference type="ARBA" id="ARBA00022630"/>
    </source>
</evidence>
<feature type="binding site" evidence="9">
    <location>
        <position position="191"/>
    </location>
    <ligand>
        <name>FMN</name>
        <dbReference type="ChEBI" id="CHEBI:58210"/>
    </ligand>
</feature>
<evidence type="ECO:0000256" key="9">
    <source>
        <dbReference type="HAMAP-Rule" id="MF_00224"/>
    </source>
</evidence>
<feature type="binding site" evidence="9">
    <location>
        <position position="21"/>
    </location>
    <ligand>
        <name>FMN</name>
        <dbReference type="ChEBI" id="CHEBI:58210"/>
    </ligand>
</feature>
<dbReference type="InterPro" id="IPR049622">
    <property type="entry name" value="Dihydroorotate_DH_I"/>
</dbReference>
<dbReference type="HAMAP" id="MF_00224">
    <property type="entry name" value="DHO_dh_type1"/>
    <property type="match status" value="1"/>
</dbReference>
<evidence type="ECO:0000313" key="12">
    <source>
        <dbReference type="Proteomes" id="UP000283369"/>
    </source>
</evidence>
<dbReference type="RefSeq" id="WP_117809127.1">
    <property type="nucleotide sequence ID" value="NZ_JAQCUV010000005.1"/>
</dbReference>
<feature type="binding site" evidence="9">
    <location>
        <position position="45"/>
    </location>
    <ligand>
        <name>substrate</name>
    </ligand>
</feature>
<dbReference type="CDD" id="cd04740">
    <property type="entry name" value="DHOD_1B_like"/>
    <property type="match status" value="1"/>
</dbReference>
<dbReference type="GO" id="GO:0044205">
    <property type="term" value="P:'de novo' UMP biosynthetic process"/>
    <property type="evidence" value="ECO:0007669"/>
    <property type="project" value="UniProtKB-UniRule"/>
</dbReference>
<feature type="binding site" evidence="9">
    <location>
        <begin position="45"/>
        <end position="46"/>
    </location>
    <ligand>
        <name>FMN</name>
        <dbReference type="ChEBI" id="CHEBI:58210"/>
    </ligand>
</feature>
<feature type="binding site" evidence="9">
    <location>
        <position position="127"/>
    </location>
    <ligand>
        <name>substrate</name>
    </ligand>
</feature>
<name>A0A412W3N2_9BACE</name>
<feature type="domain" description="Dihydroorotate dehydrogenase catalytic" evidence="10">
    <location>
        <begin position="4"/>
        <end position="286"/>
    </location>
</feature>
<dbReference type="PANTHER" id="PTHR48109">
    <property type="entry name" value="DIHYDROOROTATE DEHYDROGENASE (QUINONE), MITOCHONDRIAL-RELATED"/>
    <property type="match status" value="1"/>
</dbReference>
<protein>
    <recommendedName>
        <fullName evidence="9">Dihydroorotate dehydrogenase</fullName>
        <shortName evidence="9">DHOD</shortName>
        <shortName evidence="9">DHODase</shortName>
        <shortName evidence="9">DHOdehase</shortName>
        <ecNumber evidence="9">1.3.-.-</ecNumber>
    </recommendedName>
</protein>
<dbReference type="GO" id="GO:0005737">
    <property type="term" value="C:cytoplasm"/>
    <property type="evidence" value="ECO:0007669"/>
    <property type="project" value="UniProtKB-SubCell"/>
</dbReference>
<dbReference type="PIRSF" id="PIRSF000164">
    <property type="entry name" value="DHO_oxidase"/>
    <property type="match status" value="1"/>
</dbReference>
<comment type="subcellular location">
    <subcellularLocation>
        <location evidence="1 9">Cytoplasm</location>
    </subcellularLocation>
</comment>
<dbReference type="Gene3D" id="3.20.20.70">
    <property type="entry name" value="Aldolase class I"/>
    <property type="match status" value="1"/>
</dbReference>
<keyword evidence="7 9" id="KW-0665">Pyrimidine biosynthesis</keyword>
<dbReference type="InterPro" id="IPR033888">
    <property type="entry name" value="DHOD_1B"/>
</dbReference>
<dbReference type="GO" id="GO:0006207">
    <property type="term" value="P:'de novo' pyrimidine nucleobase biosynthetic process"/>
    <property type="evidence" value="ECO:0007669"/>
    <property type="project" value="InterPro"/>
</dbReference>
<dbReference type="PANTHER" id="PTHR48109:SF1">
    <property type="entry name" value="DIHYDROOROTATE DEHYDROGENASE (FUMARATE)"/>
    <property type="match status" value="1"/>
</dbReference>
<feature type="binding site" evidence="9">
    <location>
        <position position="165"/>
    </location>
    <ligand>
        <name>FMN</name>
        <dbReference type="ChEBI" id="CHEBI:58210"/>
    </ligand>
</feature>
<keyword evidence="8 9" id="KW-0560">Oxidoreductase</keyword>
<comment type="function">
    <text evidence="9">Catalyzes the conversion of dihydroorotate to orotate.</text>
</comment>
<evidence type="ECO:0000256" key="3">
    <source>
        <dbReference type="ARBA" id="ARBA00008008"/>
    </source>
</evidence>
<evidence type="ECO:0000256" key="4">
    <source>
        <dbReference type="ARBA" id="ARBA00022490"/>
    </source>
</evidence>
<keyword evidence="4 9" id="KW-0963">Cytoplasm</keyword>
<dbReference type="EC" id="1.3.-.-" evidence="9"/>
<dbReference type="InterPro" id="IPR005720">
    <property type="entry name" value="Dihydroorotate_DH_cat"/>
</dbReference>
<dbReference type="FunFam" id="3.20.20.70:FF:000027">
    <property type="entry name" value="Dihydropyrimidine dehydrogenase [NADP(+)]"/>
    <property type="match status" value="1"/>
</dbReference>
<dbReference type="NCBIfam" id="NF005574">
    <property type="entry name" value="PRK07259.1"/>
    <property type="match status" value="1"/>
</dbReference>
<sequence length="304" mass="32241">MAKLETKISGIDFKNPVTVASGTFGYGTEFSDFFDVSLLGGIFVKGTTLYAQEGNPYPRMAETPSGMLNAVGLQNKGVDYFVNNIYPTIKDIDTNMIVNVGGTTIESYVKCAETVATLDKIPAIELNISCPNVKHGGMEFGVTTKGAASVVSAVRQVYNKPLIVKLSPNVTNIADIAKAVEDAGADAISMINTIMGMAIDINSRKPILSTVTGGLSGSCIKPVALRMVWQTYKAVKVPIIGLGGISSWQDAIEFFLAGATAIQIGTYNFIDPTISLKVINGINSYLDENGFSDIQDLTGALGEI</sequence>
<comment type="caution">
    <text evidence="11">The sequence shown here is derived from an EMBL/GenBank/DDBJ whole genome shotgun (WGS) entry which is preliminary data.</text>
</comment>
<feature type="binding site" evidence="9">
    <location>
        <position position="99"/>
    </location>
    <ligand>
        <name>FMN</name>
        <dbReference type="ChEBI" id="CHEBI:58210"/>
    </ligand>
</feature>
<dbReference type="InterPro" id="IPR001295">
    <property type="entry name" value="Dihydroorotate_DH_CS"/>
</dbReference>
<feature type="binding site" evidence="9">
    <location>
        <begin position="192"/>
        <end position="193"/>
    </location>
    <ligand>
        <name>substrate</name>
    </ligand>
</feature>
<proteinExistence type="inferred from homology"/>
<dbReference type="AlphaFoldDB" id="A0A412W3N2"/>
<evidence type="ECO:0000256" key="6">
    <source>
        <dbReference type="ARBA" id="ARBA00022643"/>
    </source>
</evidence>
<keyword evidence="6 9" id="KW-0288">FMN</keyword>
<evidence type="ECO:0000256" key="1">
    <source>
        <dbReference type="ARBA" id="ARBA00004496"/>
    </source>
</evidence>
<dbReference type="SUPFAM" id="SSF51395">
    <property type="entry name" value="FMN-linked oxidoreductases"/>
    <property type="match status" value="1"/>
</dbReference>
<dbReference type="InterPro" id="IPR012135">
    <property type="entry name" value="Dihydroorotate_DH_1_2"/>
</dbReference>
<comment type="cofactor">
    <cofactor evidence="9">
        <name>FMN</name>
        <dbReference type="ChEBI" id="CHEBI:58210"/>
    </cofactor>
    <text evidence="9">Binds 1 FMN per subunit.</text>
</comment>
<feature type="binding site" evidence="9">
    <location>
        <begin position="69"/>
        <end position="73"/>
    </location>
    <ligand>
        <name>substrate</name>
    </ligand>
</feature>
<evidence type="ECO:0000313" key="11">
    <source>
        <dbReference type="EMBL" id="RGV18295.1"/>
    </source>
</evidence>
<accession>A0A412W3N2</accession>
<organism evidence="11 12">
    <name type="scientific">Bacteroides xylanisolvens</name>
    <dbReference type="NCBI Taxonomy" id="371601"/>
    <lineage>
        <taxon>Bacteria</taxon>
        <taxon>Pseudomonadati</taxon>
        <taxon>Bacteroidota</taxon>
        <taxon>Bacteroidia</taxon>
        <taxon>Bacteroidales</taxon>
        <taxon>Bacteroidaceae</taxon>
        <taxon>Bacteroides</taxon>
    </lineage>
</organism>
<dbReference type="PROSITE" id="PS00912">
    <property type="entry name" value="DHODEHASE_2"/>
    <property type="match status" value="1"/>
</dbReference>
<dbReference type="EMBL" id="QRYV01000005">
    <property type="protein sequence ID" value="RGV18295.1"/>
    <property type="molecule type" value="Genomic_DNA"/>
</dbReference>
<gene>
    <name evidence="9" type="primary">pyrD</name>
    <name evidence="11" type="ORF">DWW25_03320</name>
</gene>
<dbReference type="PROSITE" id="PS00911">
    <property type="entry name" value="DHODEHASE_1"/>
    <property type="match status" value="1"/>
</dbReference>